<keyword evidence="2" id="KW-1185">Reference proteome</keyword>
<name>A0A7U4M1S8_9BACT</name>
<reference evidence="1 2" key="1">
    <citation type="submission" date="2015-04" db="EMBL/GenBank/DDBJ databases">
        <title>Complete genome sequence of Sulfurovum lithotrophicum ATCC BAA-797T.</title>
        <authorList>
            <person name="Ahn J."/>
            <person name="Park G."/>
            <person name="Jeon W."/>
            <person name="Jang Y."/>
            <person name="Jang M."/>
            <person name="Lee H."/>
            <person name="Lee H."/>
        </authorList>
    </citation>
    <scope>NUCLEOTIDE SEQUENCE [LARGE SCALE GENOMIC DNA]</scope>
    <source>
        <strain evidence="2">ATCC BAA-797 / 42BKT</strain>
    </source>
</reference>
<dbReference type="RefSeq" id="WP_046551340.1">
    <property type="nucleotide sequence ID" value="NZ_CP011308.1"/>
</dbReference>
<gene>
    <name evidence="1" type="ORF">YH65_07560</name>
</gene>
<reference evidence="2" key="2">
    <citation type="journal article" date="2017" name="Stand. Genomic Sci.">
        <title>Complete genome sequence of the sulfur-oxidizing chemolithoautotrophic Sulfurovum lithotrophicum 42BKTT.</title>
        <authorList>
            <person name="Jeon W."/>
            <person name="Priscilla L."/>
            <person name="Park G."/>
            <person name="Lee H."/>
            <person name="Lee N."/>
            <person name="Lee D."/>
            <person name="Kwon H."/>
            <person name="Ahn I."/>
            <person name="Lee C."/>
            <person name="Lee H."/>
            <person name="Ahn J."/>
        </authorList>
    </citation>
    <scope>NUCLEOTIDE SEQUENCE [LARGE SCALE GENOMIC DNA]</scope>
    <source>
        <strain evidence="2">ATCC BAA-797 / 42BKT</strain>
    </source>
</reference>
<dbReference type="EMBL" id="CP011308">
    <property type="protein sequence ID" value="AKF25262.1"/>
    <property type="molecule type" value="Genomic_DNA"/>
</dbReference>
<protein>
    <recommendedName>
        <fullName evidence="3">Lipoprotein</fullName>
    </recommendedName>
</protein>
<evidence type="ECO:0008006" key="3">
    <source>
        <dbReference type="Google" id="ProtNLM"/>
    </source>
</evidence>
<dbReference type="AlphaFoldDB" id="A0A7U4M1S8"/>
<dbReference type="Proteomes" id="UP000034444">
    <property type="component" value="Chromosome"/>
</dbReference>
<dbReference type="PROSITE" id="PS51257">
    <property type="entry name" value="PROKAR_LIPOPROTEIN"/>
    <property type="match status" value="1"/>
</dbReference>
<evidence type="ECO:0000313" key="2">
    <source>
        <dbReference type="Proteomes" id="UP000034444"/>
    </source>
</evidence>
<accession>A0A7U4M1S8</accession>
<sequence>MKLLSPLFIGTSILLFTGCSTFTAQSIYNKNIVFVQGKPYLVPHGAEFSNAPVKSDVTVKDYRQAGVDCQKGYITWTSPKTAVELKKTYRTDGADAFSYAYQSAIRDRKMGCARPLSNSEYEYYKTHSGQ</sequence>
<proteinExistence type="predicted"/>
<dbReference type="KEGG" id="slh:YH65_07560"/>
<dbReference type="OrthoDB" id="5372888at2"/>
<organism evidence="1 2">
    <name type="scientific">Sulfurovum lithotrophicum</name>
    <dbReference type="NCBI Taxonomy" id="206403"/>
    <lineage>
        <taxon>Bacteria</taxon>
        <taxon>Pseudomonadati</taxon>
        <taxon>Campylobacterota</taxon>
        <taxon>Epsilonproteobacteria</taxon>
        <taxon>Campylobacterales</taxon>
        <taxon>Sulfurovaceae</taxon>
        <taxon>Sulfurovum</taxon>
    </lineage>
</organism>
<evidence type="ECO:0000313" key="1">
    <source>
        <dbReference type="EMBL" id="AKF25262.1"/>
    </source>
</evidence>